<dbReference type="PANTHER" id="PTHR34145:SF65">
    <property type="entry name" value="FBD DOMAIN-CONTAINING PROTEIN"/>
    <property type="match status" value="1"/>
</dbReference>
<dbReference type="AlphaFoldDB" id="A0A9D5CVF8"/>
<comment type="caution">
    <text evidence="2">The sequence shown here is derived from an EMBL/GenBank/DDBJ whole genome shotgun (WGS) entry which is preliminary data.</text>
</comment>
<sequence length="265" mass="30301">MNIIESCPFLQNLDLRQCHWLRVVRVCKDRLKLKSLVMVDCRRAYQIEIFAPELQYFCFNGEFLIKYLFRNVAALEDVVISSAGRETGVCFTNWMTIVPSLTAVKVITLCNRAIQCIAVSKISIPTVFGNLKELKLIMEMMTETNLSDIQDFFRKCHCPNLDQVSIELPTGLRDPSLKIFLQVPAEESLDCDLGNLKTVKMRNYKGHKNEMELVKFFLDKASVLEDMVLFTTYSGFWSASHSKSLKFLTKTSVKAKVHVCGDLCD</sequence>
<reference evidence="2" key="1">
    <citation type="submission" date="2021-03" db="EMBL/GenBank/DDBJ databases">
        <authorList>
            <person name="Li Z."/>
            <person name="Yang C."/>
        </authorList>
    </citation>
    <scope>NUCLEOTIDE SEQUENCE</scope>
    <source>
        <strain evidence="2">Dzin_1.0</strain>
        <tissue evidence="2">Leaf</tissue>
    </source>
</reference>
<dbReference type="InterPro" id="IPR055357">
    <property type="entry name" value="LRR_At1g61320_AtMIF1"/>
</dbReference>
<gene>
    <name evidence="2" type="ORF">J5N97_008546</name>
</gene>
<name>A0A9D5CVF8_9LILI</name>
<keyword evidence="3" id="KW-1185">Reference proteome</keyword>
<evidence type="ECO:0000313" key="2">
    <source>
        <dbReference type="EMBL" id="KAJ0980291.1"/>
    </source>
</evidence>
<feature type="domain" description="FBD" evidence="1">
    <location>
        <begin position="190"/>
        <end position="260"/>
    </location>
</feature>
<dbReference type="Gene3D" id="3.80.10.10">
    <property type="entry name" value="Ribonuclease Inhibitor"/>
    <property type="match status" value="1"/>
</dbReference>
<dbReference type="InterPro" id="IPR032675">
    <property type="entry name" value="LRR_dom_sf"/>
</dbReference>
<organism evidence="2 3">
    <name type="scientific">Dioscorea zingiberensis</name>
    <dbReference type="NCBI Taxonomy" id="325984"/>
    <lineage>
        <taxon>Eukaryota</taxon>
        <taxon>Viridiplantae</taxon>
        <taxon>Streptophyta</taxon>
        <taxon>Embryophyta</taxon>
        <taxon>Tracheophyta</taxon>
        <taxon>Spermatophyta</taxon>
        <taxon>Magnoliopsida</taxon>
        <taxon>Liliopsida</taxon>
        <taxon>Dioscoreales</taxon>
        <taxon>Dioscoreaceae</taxon>
        <taxon>Dioscorea</taxon>
    </lineage>
</organism>
<proteinExistence type="predicted"/>
<accession>A0A9D5CVF8</accession>
<dbReference type="Proteomes" id="UP001085076">
    <property type="component" value="Miscellaneous, Linkage group lg02"/>
</dbReference>
<dbReference type="InterPro" id="IPR053772">
    <property type="entry name" value="At1g61320/At1g61330-like"/>
</dbReference>
<reference evidence="2" key="2">
    <citation type="journal article" date="2022" name="Hortic Res">
        <title>The genome of Dioscorea zingiberensis sheds light on the biosynthesis, origin and evolution of the medicinally important diosgenin saponins.</title>
        <authorList>
            <person name="Li Y."/>
            <person name="Tan C."/>
            <person name="Li Z."/>
            <person name="Guo J."/>
            <person name="Li S."/>
            <person name="Chen X."/>
            <person name="Wang C."/>
            <person name="Dai X."/>
            <person name="Yang H."/>
            <person name="Song W."/>
            <person name="Hou L."/>
            <person name="Xu J."/>
            <person name="Tong Z."/>
            <person name="Xu A."/>
            <person name="Yuan X."/>
            <person name="Wang W."/>
            <person name="Yang Q."/>
            <person name="Chen L."/>
            <person name="Sun Z."/>
            <person name="Wang K."/>
            <person name="Pan B."/>
            <person name="Chen J."/>
            <person name="Bao Y."/>
            <person name="Liu F."/>
            <person name="Qi X."/>
            <person name="Gang D.R."/>
            <person name="Wen J."/>
            <person name="Li J."/>
        </authorList>
    </citation>
    <scope>NUCLEOTIDE SEQUENCE</scope>
    <source>
        <strain evidence="2">Dzin_1.0</strain>
    </source>
</reference>
<evidence type="ECO:0000313" key="3">
    <source>
        <dbReference type="Proteomes" id="UP001085076"/>
    </source>
</evidence>
<protein>
    <recommendedName>
        <fullName evidence="1">FBD domain-containing protein</fullName>
    </recommendedName>
</protein>
<dbReference type="OrthoDB" id="673865at2759"/>
<dbReference type="SUPFAM" id="SSF52047">
    <property type="entry name" value="RNI-like"/>
    <property type="match status" value="1"/>
</dbReference>
<dbReference type="PANTHER" id="PTHR34145">
    <property type="entry name" value="OS02G0105600 PROTEIN"/>
    <property type="match status" value="1"/>
</dbReference>
<dbReference type="EMBL" id="JAGGNH010000002">
    <property type="protein sequence ID" value="KAJ0980291.1"/>
    <property type="molecule type" value="Genomic_DNA"/>
</dbReference>
<evidence type="ECO:0000259" key="1">
    <source>
        <dbReference type="SMART" id="SM00579"/>
    </source>
</evidence>
<dbReference type="SMART" id="SM00579">
    <property type="entry name" value="FBD"/>
    <property type="match status" value="1"/>
</dbReference>
<dbReference type="InterPro" id="IPR006566">
    <property type="entry name" value="FBD"/>
</dbReference>
<dbReference type="Pfam" id="PF23622">
    <property type="entry name" value="LRR_At1g61320_AtMIF1"/>
    <property type="match status" value="1"/>
</dbReference>